<keyword evidence="6 8" id="KW-0472">Membrane</keyword>
<dbReference type="Pfam" id="PF00126">
    <property type="entry name" value="HTH_1"/>
    <property type="match status" value="1"/>
</dbReference>
<feature type="region of interest" description="Disordered" evidence="7">
    <location>
        <begin position="478"/>
        <end position="499"/>
    </location>
</feature>
<feature type="domain" description="HTH lysR-type" evidence="9">
    <location>
        <begin position="448"/>
        <end position="479"/>
    </location>
</feature>
<keyword evidence="2" id="KW-0813">Transport</keyword>
<dbReference type="Proteomes" id="UP001317259">
    <property type="component" value="Unassembled WGS sequence"/>
</dbReference>
<evidence type="ECO:0000259" key="9">
    <source>
        <dbReference type="Pfam" id="PF00126"/>
    </source>
</evidence>
<feature type="transmembrane region" description="Helical" evidence="8">
    <location>
        <begin position="356"/>
        <end position="376"/>
    </location>
</feature>
<dbReference type="SUPFAM" id="SSF103473">
    <property type="entry name" value="MFS general substrate transporter"/>
    <property type="match status" value="1"/>
</dbReference>
<evidence type="ECO:0000256" key="7">
    <source>
        <dbReference type="SAM" id="MobiDB-lite"/>
    </source>
</evidence>
<reference evidence="10 11" key="1">
    <citation type="submission" date="2022-04" db="EMBL/GenBank/DDBJ databases">
        <title>Genome draft of Actinomadura sp. ATCC 31491.</title>
        <authorList>
            <person name="Shi X."/>
            <person name="Du Y."/>
        </authorList>
    </citation>
    <scope>NUCLEOTIDE SEQUENCE [LARGE SCALE GENOMIC DNA]</scope>
    <source>
        <strain evidence="10 11">ATCC 31491</strain>
        <plasmid evidence="10">unnamed1</plasmid>
    </source>
</reference>
<comment type="subcellular location">
    <subcellularLocation>
        <location evidence="1">Cell membrane</location>
        <topology evidence="1">Multi-pass membrane protein</topology>
    </subcellularLocation>
</comment>
<keyword evidence="11" id="KW-1185">Reference proteome</keyword>
<geneLocation type="plasmid" evidence="10">
    <name>unnamed1</name>
</geneLocation>
<sequence length="499" mass="50941">MLVKSTDDVAKPPAGFWRLWTAQTVSSFGDGVTHAALPLLALTVTRDPMALAAVTAAGTLPWLLFGMLGGALVDRWDRHRTMWVADTARAALLALAAAAAALDLLSAGLLAAVAFLLALGGLFFDTAATAYLPDLLGRDAALLQRANSRLRGAQTAASGFAGPPAGSALLALGRAAPLLTDALSFALSALLVRSLPAVPRPAAGARESLLRQARAGASYVFQDRLLLGLALRPAVGNIAFVAVETVLALFAHERLGIGALGFGLLLTAEATGGLLGAGLAAFLGRRLGIGTALSCTAVVEGLAVLGLAAAPDPYVAGLALAVCGAGMGATMVLAPSLRQAVVPAHLMGRVTSTSRMLAMCAAPFGAVLGGWLATTYDVRTPLYAAGGLLLGMTAVTATMTSNRRVETALRDAASARRGPGGGRRSDDERRAQEVGSSGAVQARDVPGLAEELHFTRTAERLRVSPGRVSQTIKALERRVTGGPRAPAADHGCRGVPRLA</sequence>
<name>A0ABT0GD02_9ACTN</name>
<feature type="transmembrane region" description="Helical" evidence="8">
    <location>
        <begin position="234"/>
        <end position="251"/>
    </location>
</feature>
<feature type="transmembrane region" description="Helical" evidence="8">
    <location>
        <begin position="257"/>
        <end position="282"/>
    </location>
</feature>
<protein>
    <submittedName>
        <fullName evidence="10">MFS transporter</fullName>
    </submittedName>
</protein>
<dbReference type="InterPro" id="IPR036259">
    <property type="entry name" value="MFS_trans_sf"/>
</dbReference>
<evidence type="ECO:0000313" key="10">
    <source>
        <dbReference type="EMBL" id="MCK2221998.1"/>
    </source>
</evidence>
<dbReference type="Pfam" id="PF05977">
    <property type="entry name" value="MFS_3"/>
    <property type="match status" value="1"/>
</dbReference>
<dbReference type="InterPro" id="IPR010290">
    <property type="entry name" value="TM_effector"/>
</dbReference>
<evidence type="ECO:0000256" key="8">
    <source>
        <dbReference type="SAM" id="Phobius"/>
    </source>
</evidence>
<dbReference type="InterPro" id="IPR000847">
    <property type="entry name" value="LysR_HTH_N"/>
</dbReference>
<evidence type="ECO:0000256" key="6">
    <source>
        <dbReference type="ARBA" id="ARBA00023136"/>
    </source>
</evidence>
<dbReference type="EMBL" id="JAKRKC020000004">
    <property type="protein sequence ID" value="MCK2221998.1"/>
    <property type="molecule type" value="Genomic_DNA"/>
</dbReference>
<organism evidence="10 11">
    <name type="scientific">Actinomadura luzonensis</name>
    <dbReference type="NCBI Taxonomy" id="2805427"/>
    <lineage>
        <taxon>Bacteria</taxon>
        <taxon>Bacillati</taxon>
        <taxon>Actinomycetota</taxon>
        <taxon>Actinomycetes</taxon>
        <taxon>Streptosporangiales</taxon>
        <taxon>Thermomonosporaceae</taxon>
        <taxon>Actinomadura</taxon>
    </lineage>
</organism>
<accession>A0ABT0GD02</accession>
<gene>
    <name evidence="10" type="ORF">MF672_050550</name>
</gene>
<proteinExistence type="predicted"/>
<evidence type="ECO:0000256" key="5">
    <source>
        <dbReference type="ARBA" id="ARBA00022989"/>
    </source>
</evidence>
<dbReference type="CDD" id="cd06173">
    <property type="entry name" value="MFS_MefA_like"/>
    <property type="match status" value="1"/>
</dbReference>
<keyword evidence="3" id="KW-1003">Cell membrane</keyword>
<dbReference type="InterPro" id="IPR036388">
    <property type="entry name" value="WH-like_DNA-bd_sf"/>
</dbReference>
<dbReference type="Gene3D" id="1.10.10.10">
    <property type="entry name" value="Winged helix-like DNA-binding domain superfamily/Winged helix DNA-binding domain"/>
    <property type="match status" value="1"/>
</dbReference>
<keyword evidence="4 8" id="KW-0812">Transmembrane</keyword>
<feature type="transmembrane region" description="Helical" evidence="8">
    <location>
        <begin position="289"/>
        <end position="308"/>
    </location>
</feature>
<feature type="transmembrane region" description="Helical" evidence="8">
    <location>
        <begin position="382"/>
        <end position="400"/>
    </location>
</feature>
<feature type="transmembrane region" description="Helical" evidence="8">
    <location>
        <begin position="314"/>
        <end position="335"/>
    </location>
</feature>
<feature type="transmembrane region" description="Helical" evidence="8">
    <location>
        <begin position="49"/>
        <end position="71"/>
    </location>
</feature>
<evidence type="ECO:0000256" key="2">
    <source>
        <dbReference type="ARBA" id="ARBA00022448"/>
    </source>
</evidence>
<comment type="caution">
    <text evidence="10">The sequence shown here is derived from an EMBL/GenBank/DDBJ whole genome shotgun (WGS) entry which is preliminary data.</text>
</comment>
<feature type="compositionally biased region" description="Basic and acidic residues" evidence="7">
    <location>
        <begin position="423"/>
        <end position="432"/>
    </location>
</feature>
<evidence type="ECO:0000256" key="3">
    <source>
        <dbReference type="ARBA" id="ARBA00022475"/>
    </source>
</evidence>
<dbReference type="PANTHER" id="PTHR23513">
    <property type="entry name" value="INTEGRAL MEMBRANE EFFLUX PROTEIN-RELATED"/>
    <property type="match status" value="1"/>
</dbReference>
<evidence type="ECO:0000256" key="1">
    <source>
        <dbReference type="ARBA" id="ARBA00004651"/>
    </source>
</evidence>
<dbReference type="PANTHER" id="PTHR23513:SF6">
    <property type="entry name" value="MAJOR FACILITATOR SUPERFAMILY ASSOCIATED DOMAIN-CONTAINING PROTEIN"/>
    <property type="match status" value="1"/>
</dbReference>
<dbReference type="Gene3D" id="1.20.1250.20">
    <property type="entry name" value="MFS general substrate transporter like domains"/>
    <property type="match status" value="1"/>
</dbReference>
<evidence type="ECO:0000256" key="4">
    <source>
        <dbReference type="ARBA" id="ARBA00022692"/>
    </source>
</evidence>
<feature type="region of interest" description="Disordered" evidence="7">
    <location>
        <begin position="410"/>
        <end position="446"/>
    </location>
</feature>
<keyword evidence="5 8" id="KW-1133">Transmembrane helix</keyword>
<keyword evidence="10" id="KW-0614">Plasmid</keyword>
<evidence type="ECO:0000313" key="11">
    <source>
        <dbReference type="Proteomes" id="UP001317259"/>
    </source>
</evidence>
<dbReference type="RefSeq" id="WP_242383166.1">
    <property type="nucleotide sequence ID" value="NZ_JAKRKC020000004.1"/>
</dbReference>